<dbReference type="InterPro" id="IPR028934">
    <property type="entry name" value="Vps26-related"/>
</dbReference>
<dbReference type="RefSeq" id="XP_001580869.1">
    <property type="nucleotide sequence ID" value="XM_001580819.1"/>
</dbReference>
<dbReference type="VEuPathDB" id="TrichDB:TVAGG3_0712240"/>
<keyword evidence="3" id="KW-1185">Reference proteome</keyword>
<dbReference type="InParanoid" id="A2DI87"/>
<name>A2DI87_TRIV3</name>
<dbReference type="GO" id="GO:0005768">
    <property type="term" value="C:endosome"/>
    <property type="evidence" value="ECO:0000318"/>
    <property type="project" value="GO_Central"/>
</dbReference>
<dbReference type="Proteomes" id="UP000001542">
    <property type="component" value="Unassembled WGS sequence"/>
</dbReference>
<organism evidence="2 3">
    <name type="scientific">Trichomonas vaginalis (strain ATCC PRA-98 / G3)</name>
    <dbReference type="NCBI Taxonomy" id="412133"/>
    <lineage>
        <taxon>Eukaryota</taxon>
        <taxon>Metamonada</taxon>
        <taxon>Parabasalia</taxon>
        <taxon>Trichomonadida</taxon>
        <taxon>Trichomonadidae</taxon>
        <taxon>Trichomonas</taxon>
    </lineage>
</organism>
<dbReference type="GO" id="GO:0030904">
    <property type="term" value="C:retromer complex"/>
    <property type="evidence" value="ECO:0000318"/>
    <property type="project" value="GO_Central"/>
</dbReference>
<dbReference type="Pfam" id="PF03643">
    <property type="entry name" value="Vps26"/>
    <property type="match status" value="1"/>
</dbReference>
<dbReference type="PANTHER" id="PTHR12233">
    <property type="entry name" value="VACUOLAR PROTEIN SORTING 26 RELATED"/>
    <property type="match status" value="1"/>
</dbReference>
<evidence type="ECO:0000313" key="2">
    <source>
        <dbReference type="EMBL" id="EAY19883.1"/>
    </source>
</evidence>
<dbReference type="KEGG" id="tva:5465413"/>
<dbReference type="Gene3D" id="2.60.40.640">
    <property type="match status" value="2"/>
</dbReference>
<evidence type="ECO:0008006" key="4">
    <source>
        <dbReference type="Google" id="ProtNLM"/>
    </source>
</evidence>
<protein>
    <recommendedName>
        <fullName evidence="4">Arrestin-like N-terminal domain-containing protein</fullName>
    </recommendedName>
</protein>
<proteinExistence type="inferred from homology"/>
<evidence type="ECO:0000313" key="3">
    <source>
        <dbReference type="Proteomes" id="UP000001542"/>
    </source>
</evidence>
<accession>A2DI87</accession>
<dbReference type="STRING" id="5722.A2DI87"/>
<dbReference type="AlphaFoldDB" id="A2DI87"/>
<dbReference type="SMR" id="A2DI87"/>
<comment type="similarity">
    <text evidence="1">Belongs to the VPS26 family.</text>
</comment>
<dbReference type="GO" id="GO:0006886">
    <property type="term" value="P:intracellular protein transport"/>
    <property type="evidence" value="ECO:0000318"/>
    <property type="project" value="GO_Central"/>
</dbReference>
<dbReference type="EMBL" id="DS113203">
    <property type="protein sequence ID" value="EAY19883.1"/>
    <property type="molecule type" value="Genomic_DNA"/>
</dbReference>
<sequence length="287" mass="32695">MSMRINVYELPQNNYYKTKLDINDEPIFLLGDVIKGEIVINDSEELLSKAKSFKIQITTNSFSKGILQATKIIETIQFSDLEKIQNVQPFEFQPLKITYPTYQSDRTNIVYFLEAIVEKSMKTITETLPIVALKADYRQSSLREMVMPINNENPSYDVSISLKSTVSSIFDSISGKITVNRADPNSITNSYIIILTEEILKNSQNNKTHEIWHCKYQIMDGTPRPGSQSPFTLQLGPMKLWTLPPANDCFIRSKILMRYVVEASDGTSQQVTQTLGLYLPNIACNRQ</sequence>
<reference evidence="2" key="2">
    <citation type="journal article" date="2007" name="Science">
        <title>Draft genome sequence of the sexually transmitted pathogen Trichomonas vaginalis.</title>
        <authorList>
            <person name="Carlton J.M."/>
            <person name="Hirt R.P."/>
            <person name="Silva J.C."/>
            <person name="Delcher A.L."/>
            <person name="Schatz M."/>
            <person name="Zhao Q."/>
            <person name="Wortman J.R."/>
            <person name="Bidwell S.L."/>
            <person name="Alsmark U.C.M."/>
            <person name="Besteiro S."/>
            <person name="Sicheritz-Ponten T."/>
            <person name="Noel C.J."/>
            <person name="Dacks J.B."/>
            <person name="Foster P.G."/>
            <person name="Simillion C."/>
            <person name="Van de Peer Y."/>
            <person name="Miranda-Saavedra D."/>
            <person name="Barton G.J."/>
            <person name="Westrop G.D."/>
            <person name="Mueller S."/>
            <person name="Dessi D."/>
            <person name="Fiori P.L."/>
            <person name="Ren Q."/>
            <person name="Paulsen I."/>
            <person name="Zhang H."/>
            <person name="Bastida-Corcuera F.D."/>
            <person name="Simoes-Barbosa A."/>
            <person name="Brown M.T."/>
            <person name="Hayes R.D."/>
            <person name="Mukherjee M."/>
            <person name="Okumura C.Y."/>
            <person name="Schneider R."/>
            <person name="Smith A.J."/>
            <person name="Vanacova S."/>
            <person name="Villalvazo M."/>
            <person name="Haas B.J."/>
            <person name="Pertea M."/>
            <person name="Feldblyum T.V."/>
            <person name="Utterback T.R."/>
            <person name="Shu C.L."/>
            <person name="Osoegawa K."/>
            <person name="de Jong P.J."/>
            <person name="Hrdy I."/>
            <person name="Horvathova L."/>
            <person name="Zubacova Z."/>
            <person name="Dolezal P."/>
            <person name="Malik S.B."/>
            <person name="Logsdon J.M. Jr."/>
            <person name="Henze K."/>
            <person name="Gupta A."/>
            <person name="Wang C.C."/>
            <person name="Dunne R.L."/>
            <person name="Upcroft J.A."/>
            <person name="Upcroft P."/>
            <person name="White O."/>
            <person name="Salzberg S.L."/>
            <person name="Tang P."/>
            <person name="Chiu C.-H."/>
            <person name="Lee Y.-S."/>
            <person name="Embley T.M."/>
            <person name="Coombs G.H."/>
            <person name="Mottram J.C."/>
            <person name="Tachezy J."/>
            <person name="Fraser-Liggett C.M."/>
            <person name="Johnson P.J."/>
        </authorList>
    </citation>
    <scope>NUCLEOTIDE SEQUENCE [LARGE SCALE GENOMIC DNA]</scope>
    <source>
        <strain evidence="2">G3</strain>
    </source>
</reference>
<dbReference type="GO" id="GO:0042147">
    <property type="term" value="P:retrograde transport, endosome to Golgi"/>
    <property type="evidence" value="ECO:0000318"/>
    <property type="project" value="GO_Central"/>
</dbReference>
<dbReference type="OrthoDB" id="10654796at2759"/>
<gene>
    <name evidence="2" type="ORF">TVAG_129910</name>
</gene>
<reference evidence="2" key="1">
    <citation type="submission" date="2006-10" db="EMBL/GenBank/DDBJ databases">
        <authorList>
            <person name="Amadeo P."/>
            <person name="Zhao Q."/>
            <person name="Wortman J."/>
            <person name="Fraser-Liggett C."/>
            <person name="Carlton J."/>
        </authorList>
    </citation>
    <scope>NUCLEOTIDE SEQUENCE</scope>
    <source>
        <strain evidence="2">G3</strain>
    </source>
</reference>
<dbReference type="InterPro" id="IPR014752">
    <property type="entry name" value="Arrestin-like_C"/>
</dbReference>
<dbReference type="VEuPathDB" id="TrichDB:TVAG_129910"/>
<evidence type="ECO:0000256" key="1">
    <source>
        <dbReference type="ARBA" id="ARBA00009100"/>
    </source>
</evidence>
<dbReference type="GO" id="GO:0005829">
    <property type="term" value="C:cytosol"/>
    <property type="evidence" value="ECO:0007669"/>
    <property type="project" value="GOC"/>
</dbReference>